<organism evidence="1 2">
    <name type="scientific">Alteromonas oceani</name>
    <dbReference type="NCBI Taxonomy" id="2071609"/>
    <lineage>
        <taxon>Bacteria</taxon>
        <taxon>Pseudomonadati</taxon>
        <taxon>Pseudomonadota</taxon>
        <taxon>Gammaproteobacteria</taxon>
        <taxon>Alteromonadales</taxon>
        <taxon>Alteromonadaceae</taxon>
        <taxon>Alteromonas/Salinimonas group</taxon>
        <taxon>Alteromonas</taxon>
    </lineage>
</organism>
<gene>
    <name evidence="1" type="ORF">ACFOEW_00215</name>
</gene>
<evidence type="ECO:0000313" key="2">
    <source>
        <dbReference type="Proteomes" id="UP001595477"/>
    </source>
</evidence>
<dbReference type="RefSeq" id="WP_123327057.1">
    <property type="nucleotide sequence ID" value="NZ_JBHRSX010000004.1"/>
</dbReference>
<sequence length="112" mass="12482">MLSSAAKSGANIYHIRAGFSQSLIPLSKSLGKKLICNHSIVHPCLINVLIENNGVFPDELPRMSDGIWGAVCDDIKAAYIVVNPDFVECTFKFMVFKKRIGCDLPRLRRNVF</sequence>
<evidence type="ECO:0000313" key="1">
    <source>
        <dbReference type="EMBL" id="MFC3200244.1"/>
    </source>
</evidence>
<keyword evidence="2" id="KW-1185">Reference proteome</keyword>
<name>A0ABV7JQH5_9ALTE</name>
<comment type="caution">
    <text evidence="1">The sequence shown here is derived from an EMBL/GenBank/DDBJ whole genome shotgun (WGS) entry which is preliminary data.</text>
</comment>
<dbReference type="Proteomes" id="UP001595477">
    <property type="component" value="Unassembled WGS sequence"/>
</dbReference>
<accession>A0ABV7JQH5</accession>
<dbReference type="EMBL" id="JBHRSX010000004">
    <property type="protein sequence ID" value="MFC3200244.1"/>
    <property type="molecule type" value="Genomic_DNA"/>
</dbReference>
<protein>
    <submittedName>
        <fullName evidence="1">Uncharacterized protein</fullName>
    </submittedName>
</protein>
<reference evidence="2" key="1">
    <citation type="journal article" date="2019" name="Int. J. Syst. Evol. Microbiol.">
        <title>The Global Catalogue of Microorganisms (GCM) 10K type strain sequencing project: providing services to taxonomists for standard genome sequencing and annotation.</title>
        <authorList>
            <consortium name="The Broad Institute Genomics Platform"/>
            <consortium name="The Broad Institute Genome Sequencing Center for Infectious Disease"/>
            <person name="Wu L."/>
            <person name="Ma J."/>
        </authorList>
    </citation>
    <scope>NUCLEOTIDE SEQUENCE [LARGE SCALE GENOMIC DNA]</scope>
    <source>
        <strain evidence="2">KCTC 52449</strain>
    </source>
</reference>
<proteinExistence type="predicted"/>